<feature type="compositionally biased region" description="Basic and acidic residues" evidence="6">
    <location>
        <begin position="56"/>
        <end position="65"/>
    </location>
</feature>
<evidence type="ECO:0000256" key="6">
    <source>
        <dbReference type="SAM" id="MobiDB-lite"/>
    </source>
</evidence>
<organism evidence="8 9">
    <name type="scientific">Cynoglossus semilaevis</name>
    <name type="common">Tongue sole</name>
    <dbReference type="NCBI Taxonomy" id="244447"/>
    <lineage>
        <taxon>Eukaryota</taxon>
        <taxon>Metazoa</taxon>
        <taxon>Chordata</taxon>
        <taxon>Craniata</taxon>
        <taxon>Vertebrata</taxon>
        <taxon>Euteleostomi</taxon>
        <taxon>Actinopterygii</taxon>
        <taxon>Neopterygii</taxon>
        <taxon>Teleostei</taxon>
        <taxon>Neoteleostei</taxon>
        <taxon>Acanthomorphata</taxon>
        <taxon>Carangaria</taxon>
        <taxon>Pleuronectiformes</taxon>
        <taxon>Pleuronectoidei</taxon>
        <taxon>Cynoglossidae</taxon>
        <taxon>Cynoglossinae</taxon>
        <taxon>Cynoglossus</taxon>
    </lineage>
</organism>
<dbReference type="GeneID" id="103386738"/>
<dbReference type="Pfam" id="PF06783">
    <property type="entry name" value="UPF0239"/>
    <property type="match status" value="1"/>
</dbReference>
<dbReference type="CTD" id="63905"/>
<dbReference type="GO" id="GO:0016020">
    <property type="term" value="C:membrane"/>
    <property type="evidence" value="ECO:0007669"/>
    <property type="project" value="UniProtKB-SubCell"/>
</dbReference>
<comment type="subcellular location">
    <subcellularLocation>
        <location evidence="1">Membrane</location>
        <topology evidence="1">Single-pass membrane protein</topology>
    </subcellularLocation>
</comment>
<dbReference type="Proteomes" id="UP000265120">
    <property type="component" value="Chromosome 11"/>
</dbReference>
<protein>
    <submittedName>
        <fullName evidence="8">Mannosidase beta like</fullName>
    </submittedName>
</protein>
<name>A0A3P8WWR5_CYNSE</name>
<reference evidence="8" key="3">
    <citation type="submission" date="2025-09" db="UniProtKB">
        <authorList>
            <consortium name="Ensembl"/>
        </authorList>
    </citation>
    <scope>IDENTIFICATION</scope>
</reference>
<evidence type="ECO:0000256" key="7">
    <source>
        <dbReference type="SAM" id="Phobius"/>
    </source>
</evidence>
<reference evidence="8" key="2">
    <citation type="submission" date="2025-08" db="UniProtKB">
        <authorList>
            <consortium name="Ensembl"/>
        </authorList>
    </citation>
    <scope>IDENTIFICATION</scope>
</reference>
<sequence>MSADLDLSPPEVPEPTLLESILRYGLFLGAIFQLICILAIFIPTPQSHEQEETEITDSKTTEQMKKPKAAAPQIRQKPKKESKKKR</sequence>
<dbReference type="PANTHER" id="PTHR14409">
    <property type="entry name" value="MANNOSIDASE, BETA A, LYSOSOMAL-LIKE, MANBAL PROTEIN"/>
    <property type="match status" value="1"/>
</dbReference>
<evidence type="ECO:0000256" key="5">
    <source>
        <dbReference type="ARBA" id="ARBA00023136"/>
    </source>
</evidence>
<evidence type="ECO:0000256" key="2">
    <source>
        <dbReference type="ARBA" id="ARBA00006839"/>
    </source>
</evidence>
<dbReference type="InParanoid" id="A0A3P8WWR5"/>
<keyword evidence="3 7" id="KW-0812">Transmembrane</keyword>
<dbReference type="AlphaFoldDB" id="A0A3P8WWR5"/>
<dbReference type="RefSeq" id="XP_008319364.1">
    <property type="nucleotide sequence ID" value="XM_008321142.3"/>
</dbReference>
<feature type="compositionally biased region" description="Basic residues" evidence="6">
    <location>
        <begin position="76"/>
        <end position="86"/>
    </location>
</feature>
<evidence type="ECO:0000256" key="1">
    <source>
        <dbReference type="ARBA" id="ARBA00004167"/>
    </source>
</evidence>
<dbReference type="KEGG" id="csem:103386738"/>
<comment type="similarity">
    <text evidence="2">Belongs to the UPF0239 family.</text>
</comment>
<reference evidence="8 9" key="1">
    <citation type="journal article" date="2014" name="Nat. Genet.">
        <title>Whole-genome sequence of a flatfish provides insights into ZW sex chromosome evolution and adaptation to a benthic lifestyle.</title>
        <authorList>
            <person name="Chen S."/>
            <person name="Zhang G."/>
            <person name="Shao C."/>
            <person name="Huang Q."/>
            <person name="Liu G."/>
            <person name="Zhang P."/>
            <person name="Song W."/>
            <person name="An N."/>
            <person name="Chalopin D."/>
            <person name="Volff J.N."/>
            <person name="Hong Y."/>
            <person name="Li Q."/>
            <person name="Sha Z."/>
            <person name="Zhou H."/>
            <person name="Xie M."/>
            <person name="Yu Q."/>
            <person name="Liu Y."/>
            <person name="Xiang H."/>
            <person name="Wang N."/>
            <person name="Wu K."/>
            <person name="Yang C."/>
            <person name="Zhou Q."/>
            <person name="Liao X."/>
            <person name="Yang L."/>
            <person name="Hu Q."/>
            <person name="Zhang J."/>
            <person name="Meng L."/>
            <person name="Jin L."/>
            <person name="Tian Y."/>
            <person name="Lian J."/>
            <person name="Yang J."/>
            <person name="Miao G."/>
            <person name="Liu S."/>
            <person name="Liang Z."/>
            <person name="Yan F."/>
            <person name="Li Y."/>
            <person name="Sun B."/>
            <person name="Zhang H."/>
            <person name="Zhang J."/>
            <person name="Zhu Y."/>
            <person name="Du M."/>
            <person name="Zhao Y."/>
            <person name="Schartl M."/>
            <person name="Tang Q."/>
            <person name="Wang J."/>
        </authorList>
    </citation>
    <scope>NUCLEOTIDE SEQUENCE</scope>
</reference>
<evidence type="ECO:0000313" key="9">
    <source>
        <dbReference type="Proteomes" id="UP000265120"/>
    </source>
</evidence>
<dbReference type="PANTHER" id="PTHR14409:SF0">
    <property type="entry name" value="PROTEIN MANBAL"/>
    <property type="match status" value="1"/>
</dbReference>
<proteinExistence type="inferred from homology"/>
<evidence type="ECO:0000256" key="3">
    <source>
        <dbReference type="ARBA" id="ARBA00022692"/>
    </source>
</evidence>
<keyword evidence="4 7" id="KW-1133">Transmembrane helix</keyword>
<accession>A0A3P8WWR5</accession>
<feature type="region of interest" description="Disordered" evidence="6">
    <location>
        <begin position="47"/>
        <end position="86"/>
    </location>
</feature>
<keyword evidence="5 7" id="KW-0472">Membrane</keyword>
<evidence type="ECO:0000256" key="4">
    <source>
        <dbReference type="ARBA" id="ARBA00022989"/>
    </source>
</evidence>
<dbReference type="OMA" id="KSYEVET"/>
<dbReference type="GeneTree" id="ENSGT00390000003422"/>
<keyword evidence="9" id="KW-1185">Reference proteome</keyword>
<dbReference type="OrthoDB" id="10040809at2759"/>
<dbReference type="InterPro" id="IPR009621">
    <property type="entry name" value="UPF0239"/>
</dbReference>
<feature type="transmembrane region" description="Helical" evidence="7">
    <location>
        <begin position="20"/>
        <end position="42"/>
    </location>
</feature>
<dbReference type="Ensembl" id="ENSCSET00000031409.1">
    <property type="protein sequence ID" value="ENSCSEP00000031002.1"/>
    <property type="gene ID" value="ENSCSEG00000019841.1"/>
</dbReference>
<evidence type="ECO:0000313" key="8">
    <source>
        <dbReference type="Ensembl" id="ENSCSEP00000031002.1"/>
    </source>
</evidence>